<organism evidence="1 2">
    <name type="scientific">Amycolatopsis rubida</name>
    <dbReference type="NCBI Taxonomy" id="112413"/>
    <lineage>
        <taxon>Bacteria</taxon>
        <taxon>Bacillati</taxon>
        <taxon>Actinomycetota</taxon>
        <taxon>Actinomycetes</taxon>
        <taxon>Pseudonocardiales</taxon>
        <taxon>Pseudonocardiaceae</taxon>
        <taxon>Amycolatopsis</taxon>
    </lineage>
</organism>
<dbReference type="Proteomes" id="UP000199137">
    <property type="component" value="Unassembled WGS sequence"/>
</dbReference>
<evidence type="ECO:0000313" key="2">
    <source>
        <dbReference type="Proteomes" id="UP000199137"/>
    </source>
</evidence>
<protein>
    <submittedName>
        <fullName evidence="1">Uncharacterized protein</fullName>
    </submittedName>
</protein>
<gene>
    <name evidence="1" type="ORF">SAMN05421854_11029</name>
</gene>
<name>A0A1I5X5D3_9PSEU</name>
<reference evidence="1 2" key="1">
    <citation type="submission" date="2016-10" db="EMBL/GenBank/DDBJ databases">
        <authorList>
            <person name="de Groot N.N."/>
        </authorList>
    </citation>
    <scope>NUCLEOTIDE SEQUENCE [LARGE SCALE GENOMIC DNA]</scope>
    <source>
        <strain evidence="1 2">DSM 44637</strain>
    </source>
</reference>
<evidence type="ECO:0000313" key="1">
    <source>
        <dbReference type="EMBL" id="SFQ26887.1"/>
    </source>
</evidence>
<accession>A0A1I5X5D3</accession>
<proteinExistence type="predicted"/>
<sequence length="44" mass="5124">MVVQWPRVPVRIVAEHSWSYEWFAGREDVRLPATEKNTVAEPAD</sequence>
<dbReference type="EMBL" id="FOWC01000010">
    <property type="protein sequence ID" value="SFQ26887.1"/>
    <property type="molecule type" value="Genomic_DNA"/>
</dbReference>
<dbReference type="AlphaFoldDB" id="A0A1I5X5D3"/>